<feature type="domain" description="tRNA(Ile)-lysidine/2-thiocytidine synthase N-terminal" evidence="7">
    <location>
        <begin position="10"/>
        <end position="202"/>
    </location>
</feature>
<reference evidence="8" key="1">
    <citation type="submission" date="2023-11" db="EMBL/GenBank/DDBJ databases">
        <authorList>
            <person name="Alioto T."/>
            <person name="Alioto T."/>
            <person name="Gomez Garrido J."/>
        </authorList>
    </citation>
    <scope>NUCLEOTIDE SEQUENCE</scope>
</reference>
<dbReference type="PANTHER" id="PTHR43033">
    <property type="entry name" value="TRNA(ILE)-LYSIDINE SYNTHASE-RELATED"/>
    <property type="match status" value="1"/>
</dbReference>
<evidence type="ECO:0000256" key="2">
    <source>
        <dbReference type="ARBA" id="ARBA00022598"/>
    </source>
</evidence>
<dbReference type="InterPro" id="IPR014729">
    <property type="entry name" value="Rossmann-like_a/b/a_fold"/>
</dbReference>
<dbReference type="GO" id="GO:0005524">
    <property type="term" value="F:ATP binding"/>
    <property type="evidence" value="ECO:0007669"/>
    <property type="project" value="UniProtKB-KW"/>
</dbReference>
<organism evidence="8 9">
    <name type="scientific">Lecanosticta acicola</name>
    <dbReference type="NCBI Taxonomy" id="111012"/>
    <lineage>
        <taxon>Eukaryota</taxon>
        <taxon>Fungi</taxon>
        <taxon>Dikarya</taxon>
        <taxon>Ascomycota</taxon>
        <taxon>Pezizomycotina</taxon>
        <taxon>Dothideomycetes</taxon>
        <taxon>Dothideomycetidae</taxon>
        <taxon>Mycosphaerellales</taxon>
        <taxon>Mycosphaerellaceae</taxon>
        <taxon>Lecanosticta</taxon>
    </lineage>
</organism>
<dbReference type="SUPFAM" id="SSF52402">
    <property type="entry name" value="Adenine nucleotide alpha hydrolases-like"/>
    <property type="match status" value="1"/>
</dbReference>
<keyword evidence="4" id="KW-0547">Nucleotide-binding</keyword>
<evidence type="ECO:0000256" key="1">
    <source>
        <dbReference type="ARBA" id="ARBA00013267"/>
    </source>
</evidence>
<sequence length="480" mass="54835">MALATICSSTSNQHDFMGFIVDHKLRRGSGEEAKKAASELERLNIRAQILELDWGAYGDLKTLTNLETIARRLRYQALGRACYRQGIQQLLVGHHADDQAETVLSRICANYLGTGLQGIQIVANIPECRGIYGVDHSGMPRTYVDPKGGTEIVIEDGGVKILRPLLNFSKNQLVRVCEEANTTWFDDKTNSDTSLTVRNTLRLLLKQNLLPRALKQDSLCQLATRMVQRNERVRQRAAQLLEDTSINMLWRSGGVECSLNSLHRYRDESESVKAVILRKLLCLVRSDKDISLKDLDHAVEFVFPENQKAYAIRAGITISGVYMQIKSAGALEDSESPKLVLEMLRQPRPRSEQTELDLGAREHYNEEDGLFWTQWHLYDGQYWIRAASIEESSKAKRYRVLVRDLSDKPAGIMNSDDWHDIKRTVALPDYIRRQLPTILLDQNGQHKLLALPSVDYRKRKPGPTVRNYTWQIRYQHVRLP</sequence>
<keyword evidence="5" id="KW-0067">ATP-binding</keyword>
<dbReference type="InterPro" id="IPR011063">
    <property type="entry name" value="TilS/TtcA_N"/>
</dbReference>
<evidence type="ECO:0000256" key="3">
    <source>
        <dbReference type="ARBA" id="ARBA00022694"/>
    </source>
</evidence>
<evidence type="ECO:0000256" key="4">
    <source>
        <dbReference type="ARBA" id="ARBA00022741"/>
    </source>
</evidence>
<evidence type="ECO:0000313" key="9">
    <source>
        <dbReference type="Proteomes" id="UP001296104"/>
    </source>
</evidence>
<dbReference type="Pfam" id="PF01171">
    <property type="entry name" value="ATP_bind_3"/>
    <property type="match status" value="1"/>
</dbReference>
<dbReference type="GO" id="GO:0032267">
    <property type="term" value="F:tRNA(Ile)-lysidine synthase activity"/>
    <property type="evidence" value="ECO:0007669"/>
    <property type="project" value="UniProtKB-EC"/>
</dbReference>
<dbReference type="GO" id="GO:0008033">
    <property type="term" value="P:tRNA processing"/>
    <property type="evidence" value="ECO:0007669"/>
    <property type="project" value="UniProtKB-KW"/>
</dbReference>
<dbReference type="AlphaFoldDB" id="A0AAI8YVQ3"/>
<dbReference type="NCBIfam" id="TIGR02432">
    <property type="entry name" value="lysidine_TilS_N"/>
    <property type="match status" value="1"/>
</dbReference>
<proteinExistence type="predicted"/>
<dbReference type="EMBL" id="CAVMBE010000013">
    <property type="protein sequence ID" value="CAK3926427.1"/>
    <property type="molecule type" value="Genomic_DNA"/>
</dbReference>
<dbReference type="EC" id="6.3.4.19" evidence="1"/>
<dbReference type="InterPro" id="IPR012094">
    <property type="entry name" value="tRNA_Ile_lys_synt"/>
</dbReference>
<evidence type="ECO:0000256" key="5">
    <source>
        <dbReference type="ARBA" id="ARBA00022840"/>
    </source>
</evidence>
<name>A0AAI8YVQ3_9PEZI</name>
<keyword evidence="2" id="KW-0436">Ligase</keyword>
<dbReference type="InterPro" id="IPR012795">
    <property type="entry name" value="tRNA_Ile_lys_synt_N"/>
</dbReference>
<keyword evidence="9" id="KW-1185">Reference proteome</keyword>
<evidence type="ECO:0000313" key="8">
    <source>
        <dbReference type="EMBL" id="CAK3926427.1"/>
    </source>
</evidence>
<comment type="caution">
    <text evidence="8">The sequence shown here is derived from an EMBL/GenBank/DDBJ whole genome shotgun (WGS) entry which is preliminary data.</text>
</comment>
<evidence type="ECO:0000256" key="6">
    <source>
        <dbReference type="ARBA" id="ARBA00048539"/>
    </source>
</evidence>
<dbReference type="Gene3D" id="3.40.50.620">
    <property type="entry name" value="HUPs"/>
    <property type="match status" value="1"/>
</dbReference>
<gene>
    <name evidence="8" type="ORF">LECACI_7A002860</name>
</gene>
<dbReference type="Proteomes" id="UP001296104">
    <property type="component" value="Unassembled WGS sequence"/>
</dbReference>
<comment type="catalytic activity">
    <reaction evidence="6">
        <text>cytidine(34) in tRNA(Ile2) + L-lysine + ATP = lysidine(34) in tRNA(Ile2) + AMP + diphosphate + H(+)</text>
        <dbReference type="Rhea" id="RHEA:43744"/>
        <dbReference type="Rhea" id="RHEA-COMP:10625"/>
        <dbReference type="Rhea" id="RHEA-COMP:10670"/>
        <dbReference type="ChEBI" id="CHEBI:15378"/>
        <dbReference type="ChEBI" id="CHEBI:30616"/>
        <dbReference type="ChEBI" id="CHEBI:32551"/>
        <dbReference type="ChEBI" id="CHEBI:33019"/>
        <dbReference type="ChEBI" id="CHEBI:82748"/>
        <dbReference type="ChEBI" id="CHEBI:83665"/>
        <dbReference type="ChEBI" id="CHEBI:456215"/>
        <dbReference type="EC" id="6.3.4.19"/>
    </reaction>
</comment>
<protein>
    <recommendedName>
        <fullName evidence="1">tRNA(Ile)-lysidine synthetase</fullName>
        <ecNumber evidence="1">6.3.4.19</ecNumber>
    </recommendedName>
</protein>
<evidence type="ECO:0000259" key="7">
    <source>
        <dbReference type="Pfam" id="PF01171"/>
    </source>
</evidence>
<dbReference type="PANTHER" id="PTHR43033:SF1">
    <property type="entry name" value="TRNA(ILE)-LYSIDINE SYNTHASE-RELATED"/>
    <property type="match status" value="1"/>
</dbReference>
<accession>A0AAI8YVQ3</accession>
<keyword evidence="3" id="KW-0819">tRNA processing</keyword>
<dbReference type="CDD" id="cd01992">
    <property type="entry name" value="TilS_N"/>
    <property type="match status" value="1"/>
</dbReference>